<name>A0AAD3T8U7_NEPGR</name>
<dbReference type="InterPro" id="IPR002885">
    <property type="entry name" value="PPR_rpt"/>
</dbReference>
<sequence length="108" mass="11884">MDEFGVEPDCIICRALVIGYCKGQKADKAESLLFSLTMKHHLHDSESYDALVKIFSERGDLTKSMELQDKLLNLGFAPTSRTCKHVLNGLRVAIEKAKNGGSQGVMAI</sequence>
<keyword evidence="5" id="KW-1185">Reference proteome</keyword>
<comment type="similarity">
    <text evidence="1">Belongs to the PPR family. P subfamily.</text>
</comment>
<reference evidence="4" key="1">
    <citation type="submission" date="2023-05" db="EMBL/GenBank/DDBJ databases">
        <title>Nepenthes gracilis genome sequencing.</title>
        <authorList>
            <person name="Fukushima K."/>
        </authorList>
    </citation>
    <scope>NUCLEOTIDE SEQUENCE</scope>
    <source>
        <strain evidence="4">SING2019-196</strain>
    </source>
</reference>
<keyword evidence="2" id="KW-0677">Repeat</keyword>
<evidence type="ECO:0000313" key="5">
    <source>
        <dbReference type="Proteomes" id="UP001279734"/>
    </source>
</evidence>
<gene>
    <name evidence="4" type="ORF">Nepgr_026312</name>
</gene>
<evidence type="ECO:0000256" key="1">
    <source>
        <dbReference type="ARBA" id="ARBA00007626"/>
    </source>
</evidence>
<protein>
    <recommendedName>
        <fullName evidence="6">Pentatricopeptide repeat-containing protein</fullName>
    </recommendedName>
</protein>
<comment type="caution">
    <text evidence="4">The sequence shown here is derived from an EMBL/GenBank/DDBJ whole genome shotgun (WGS) entry which is preliminary data.</text>
</comment>
<dbReference type="PROSITE" id="PS51375">
    <property type="entry name" value="PPR"/>
    <property type="match status" value="1"/>
</dbReference>
<dbReference type="EMBL" id="BSYO01000028">
    <property type="protein sequence ID" value="GMH24469.1"/>
    <property type="molecule type" value="Genomic_DNA"/>
</dbReference>
<dbReference type="InterPro" id="IPR011990">
    <property type="entry name" value="TPR-like_helical_dom_sf"/>
</dbReference>
<proteinExistence type="inferred from homology"/>
<evidence type="ECO:0000256" key="2">
    <source>
        <dbReference type="ARBA" id="ARBA00022737"/>
    </source>
</evidence>
<evidence type="ECO:0000313" key="4">
    <source>
        <dbReference type="EMBL" id="GMH24469.1"/>
    </source>
</evidence>
<evidence type="ECO:0008006" key="6">
    <source>
        <dbReference type="Google" id="ProtNLM"/>
    </source>
</evidence>
<dbReference type="Proteomes" id="UP001279734">
    <property type="component" value="Unassembled WGS sequence"/>
</dbReference>
<dbReference type="AlphaFoldDB" id="A0AAD3T8U7"/>
<feature type="repeat" description="PPR" evidence="3">
    <location>
        <begin position="44"/>
        <end position="78"/>
    </location>
</feature>
<organism evidence="4 5">
    <name type="scientific">Nepenthes gracilis</name>
    <name type="common">Slender pitcher plant</name>
    <dbReference type="NCBI Taxonomy" id="150966"/>
    <lineage>
        <taxon>Eukaryota</taxon>
        <taxon>Viridiplantae</taxon>
        <taxon>Streptophyta</taxon>
        <taxon>Embryophyta</taxon>
        <taxon>Tracheophyta</taxon>
        <taxon>Spermatophyta</taxon>
        <taxon>Magnoliopsida</taxon>
        <taxon>eudicotyledons</taxon>
        <taxon>Gunneridae</taxon>
        <taxon>Pentapetalae</taxon>
        <taxon>Caryophyllales</taxon>
        <taxon>Nepenthaceae</taxon>
        <taxon>Nepenthes</taxon>
    </lineage>
</organism>
<dbReference type="PANTHER" id="PTHR47939:SF13">
    <property type="entry name" value="OS03G0201400 PROTEIN"/>
    <property type="match status" value="1"/>
</dbReference>
<dbReference type="PANTHER" id="PTHR47939">
    <property type="entry name" value="MEMBRANE-ASSOCIATED SALT-INDUCIBLE PROTEIN-LIKE"/>
    <property type="match status" value="1"/>
</dbReference>
<evidence type="ECO:0000256" key="3">
    <source>
        <dbReference type="PROSITE-ProRule" id="PRU00708"/>
    </source>
</evidence>
<accession>A0AAD3T8U7</accession>
<dbReference type="InterPro" id="IPR050667">
    <property type="entry name" value="PPR-containing_protein"/>
</dbReference>
<dbReference type="Gene3D" id="1.25.40.10">
    <property type="entry name" value="Tetratricopeptide repeat domain"/>
    <property type="match status" value="1"/>
</dbReference>